<comment type="caution">
    <text evidence="3">The sequence shown here is derived from an EMBL/GenBank/DDBJ whole genome shotgun (WGS) entry which is preliminary data.</text>
</comment>
<feature type="region of interest" description="Disordered" evidence="1">
    <location>
        <begin position="242"/>
        <end position="261"/>
    </location>
</feature>
<protein>
    <recommendedName>
        <fullName evidence="2">A-factor biosynthesis hotdog domain-containing protein</fullName>
    </recommendedName>
</protein>
<dbReference type="EMBL" id="BAAAUV010000006">
    <property type="protein sequence ID" value="GAA3211836.1"/>
    <property type="molecule type" value="Genomic_DNA"/>
</dbReference>
<evidence type="ECO:0000313" key="3">
    <source>
        <dbReference type="EMBL" id="GAA3211836.1"/>
    </source>
</evidence>
<sequence length="568" mass="61020">MTALAELKRTLFAVDGYFRDGWDDLLEAVAEPAGILHRHATLLLKPEAVTGRRLDEAMDWLLEQDAVIVAAEPVALDRHGARALWGYRWNAATRERRCLAEALATAGESLLVVVRMPAGPVPATARLSDLTGPADPSCREPWQLRHRLGDVLPGEDLLIDFVHTADEPDDLVREFGILLDGGDRRRVYAEMADGLDREGRARELAEELYRRRPAHDLTYEAALARRDAPAEPWDTVILGTAAERPPAPGGAAPPTGVPTGRWEHRPLRYERTLPHPLVHKSGNGEVFLTDHAPGPGGGILLAGELPVAHRYFNDLPVPRLDLMPLLELCRQGCYVVAHAYHGVPGDHRFLLRNLSARLAGPGPAVRRAVIEVTVAGAFTRGLALDYIVRAEDGTELATASSSFSWMDGPAWERLRAAGRARHGLGPEIGAPPRAGTFPAARGVGRTGDANVIVADLAWRRGSADARLALDPANPAMFEQAQGHIPGMTLAEAARQSALWTLSRHLAVPAGQLTVVALETGFSAVGELDAAVDCAAKVVCDRGGRYAVGVGFTQTGLDLAGATVEAVRS</sequence>
<dbReference type="SUPFAM" id="SSF54919">
    <property type="entry name" value="Nucleoside diphosphate kinase, NDK"/>
    <property type="match status" value="1"/>
</dbReference>
<dbReference type="Pfam" id="PF03756">
    <property type="entry name" value="AfsA"/>
    <property type="match status" value="2"/>
</dbReference>
<keyword evidence="4" id="KW-1185">Reference proteome</keyword>
<name>A0ABP6Q973_9ACTN</name>
<dbReference type="Proteomes" id="UP001501237">
    <property type="component" value="Unassembled WGS sequence"/>
</dbReference>
<accession>A0ABP6Q973</accession>
<feature type="domain" description="A-factor biosynthesis hotdog" evidence="2">
    <location>
        <begin position="443"/>
        <end position="542"/>
    </location>
</feature>
<feature type="domain" description="A-factor biosynthesis hotdog" evidence="2">
    <location>
        <begin position="277"/>
        <end position="379"/>
    </location>
</feature>
<proteinExistence type="predicted"/>
<evidence type="ECO:0000256" key="1">
    <source>
        <dbReference type="SAM" id="MobiDB-lite"/>
    </source>
</evidence>
<organism evidence="3 4">
    <name type="scientific">Actinocorallia longicatena</name>
    <dbReference type="NCBI Taxonomy" id="111803"/>
    <lineage>
        <taxon>Bacteria</taxon>
        <taxon>Bacillati</taxon>
        <taxon>Actinomycetota</taxon>
        <taxon>Actinomycetes</taxon>
        <taxon>Streptosporangiales</taxon>
        <taxon>Thermomonosporaceae</taxon>
        <taxon>Actinocorallia</taxon>
    </lineage>
</organism>
<dbReference type="RefSeq" id="WP_344828407.1">
    <property type="nucleotide sequence ID" value="NZ_BAAAUV010000006.1"/>
</dbReference>
<dbReference type="Gene3D" id="3.30.70.141">
    <property type="entry name" value="Nucleoside diphosphate kinase-like domain"/>
    <property type="match status" value="1"/>
</dbReference>
<evidence type="ECO:0000259" key="2">
    <source>
        <dbReference type="Pfam" id="PF03756"/>
    </source>
</evidence>
<dbReference type="InterPro" id="IPR036850">
    <property type="entry name" value="NDK-like_dom_sf"/>
</dbReference>
<dbReference type="InterPro" id="IPR005509">
    <property type="entry name" value="AfsA_hotdog_dom"/>
</dbReference>
<feature type="compositionally biased region" description="Low complexity" evidence="1">
    <location>
        <begin position="242"/>
        <end position="260"/>
    </location>
</feature>
<reference evidence="4" key="1">
    <citation type="journal article" date="2019" name="Int. J. Syst. Evol. Microbiol.">
        <title>The Global Catalogue of Microorganisms (GCM) 10K type strain sequencing project: providing services to taxonomists for standard genome sequencing and annotation.</title>
        <authorList>
            <consortium name="The Broad Institute Genomics Platform"/>
            <consortium name="The Broad Institute Genome Sequencing Center for Infectious Disease"/>
            <person name="Wu L."/>
            <person name="Ma J."/>
        </authorList>
    </citation>
    <scope>NUCLEOTIDE SEQUENCE [LARGE SCALE GENOMIC DNA]</scope>
    <source>
        <strain evidence="4">JCM 9377</strain>
    </source>
</reference>
<gene>
    <name evidence="3" type="ORF">GCM10010468_30780</name>
</gene>
<evidence type="ECO:0000313" key="4">
    <source>
        <dbReference type="Proteomes" id="UP001501237"/>
    </source>
</evidence>